<evidence type="ECO:0000313" key="6">
    <source>
        <dbReference type="Proteomes" id="UP000002019"/>
    </source>
</evidence>
<evidence type="ECO:0000256" key="1">
    <source>
        <dbReference type="ARBA" id="ARBA00005187"/>
    </source>
</evidence>
<evidence type="ECO:0000256" key="2">
    <source>
        <dbReference type="ARBA" id="ARBA00012737"/>
    </source>
</evidence>
<dbReference type="SUPFAM" id="SSF56235">
    <property type="entry name" value="N-terminal nucleophile aminohydrolases (Ntn hydrolases)"/>
    <property type="match status" value="1"/>
</dbReference>
<dbReference type="PANTHER" id="PTHR43284:SF1">
    <property type="entry name" value="ASPARAGINE SYNTHETASE"/>
    <property type="match status" value="1"/>
</dbReference>
<evidence type="ECO:0000313" key="5">
    <source>
        <dbReference type="EMBL" id="CAO81559.1"/>
    </source>
</evidence>
<gene>
    <name evidence="5" type="ordered locus">CLOAM1723</name>
</gene>
<protein>
    <recommendedName>
        <fullName evidence="2">asparagine synthase (glutamine-hydrolyzing)</fullName>
        <ecNumber evidence="2">6.3.5.4</ecNumber>
    </recommendedName>
</protein>
<dbReference type="RefSeq" id="WP_015425417.1">
    <property type="nucleotide sequence ID" value="NC_020449.1"/>
</dbReference>
<comment type="pathway">
    <text evidence="1">Amino-acid biosynthesis; L-asparagine biosynthesis; L-asparagine from L-aspartate (L-Gln route): step 1/1.</text>
</comment>
<dbReference type="Pfam" id="PF00733">
    <property type="entry name" value="Asn_synthase"/>
    <property type="match status" value="1"/>
</dbReference>
<dbReference type="GO" id="GO:0006529">
    <property type="term" value="P:asparagine biosynthetic process"/>
    <property type="evidence" value="ECO:0007669"/>
    <property type="project" value="InterPro"/>
</dbReference>
<dbReference type="OrthoDB" id="693367at2"/>
<dbReference type="EMBL" id="CU466930">
    <property type="protein sequence ID" value="CAO81559.1"/>
    <property type="molecule type" value="Genomic_DNA"/>
</dbReference>
<evidence type="ECO:0000259" key="4">
    <source>
        <dbReference type="Pfam" id="PF00733"/>
    </source>
</evidence>
<dbReference type="Gene3D" id="3.40.50.620">
    <property type="entry name" value="HUPs"/>
    <property type="match status" value="1"/>
</dbReference>
<dbReference type="EC" id="6.3.5.4" evidence="2"/>
<dbReference type="InterPro" id="IPR051786">
    <property type="entry name" value="ASN_synthetase/amidase"/>
</dbReference>
<dbReference type="GO" id="GO:0004066">
    <property type="term" value="F:asparagine synthase (glutamine-hydrolyzing) activity"/>
    <property type="evidence" value="ECO:0007669"/>
    <property type="project" value="UniProtKB-EC"/>
</dbReference>
<dbReference type="PANTHER" id="PTHR43284">
    <property type="entry name" value="ASPARAGINE SYNTHETASE (GLUTAMINE-HYDROLYZING)"/>
    <property type="match status" value="1"/>
</dbReference>
<feature type="domain" description="Asparagine synthetase" evidence="4">
    <location>
        <begin position="246"/>
        <end position="474"/>
    </location>
</feature>
<name>B0VJA5_CLOAI</name>
<evidence type="ECO:0000256" key="3">
    <source>
        <dbReference type="ARBA" id="ARBA00048741"/>
    </source>
</evidence>
<dbReference type="InterPro" id="IPR029055">
    <property type="entry name" value="Ntn_hydrolases_N"/>
</dbReference>
<keyword evidence="6" id="KW-1185">Reference proteome</keyword>
<comment type="catalytic activity">
    <reaction evidence="3">
        <text>L-aspartate + L-glutamine + ATP + H2O = L-asparagine + L-glutamate + AMP + diphosphate + H(+)</text>
        <dbReference type="Rhea" id="RHEA:12228"/>
        <dbReference type="ChEBI" id="CHEBI:15377"/>
        <dbReference type="ChEBI" id="CHEBI:15378"/>
        <dbReference type="ChEBI" id="CHEBI:29985"/>
        <dbReference type="ChEBI" id="CHEBI:29991"/>
        <dbReference type="ChEBI" id="CHEBI:30616"/>
        <dbReference type="ChEBI" id="CHEBI:33019"/>
        <dbReference type="ChEBI" id="CHEBI:58048"/>
        <dbReference type="ChEBI" id="CHEBI:58359"/>
        <dbReference type="ChEBI" id="CHEBI:456215"/>
        <dbReference type="EC" id="6.3.5.4"/>
    </reaction>
</comment>
<proteinExistence type="predicted"/>
<organism evidence="5 6">
    <name type="scientific">Cloacimonas acidaminovorans (strain Evry)</name>
    <dbReference type="NCBI Taxonomy" id="459349"/>
    <lineage>
        <taxon>Bacteria</taxon>
        <taxon>Pseudomonadati</taxon>
        <taxon>Candidatus Cloacimonadota</taxon>
        <taxon>Candidatus Cloacimonadia</taxon>
        <taxon>Candidatus Cloacimonadales</taxon>
        <taxon>Candidatus Cloacimonadaceae</taxon>
        <taxon>Candidatus Cloacimonas</taxon>
    </lineage>
</organism>
<dbReference type="Proteomes" id="UP000002019">
    <property type="component" value="Chromosome"/>
</dbReference>
<dbReference type="InterPro" id="IPR001962">
    <property type="entry name" value="Asn_synthase"/>
</dbReference>
<dbReference type="KEGG" id="caci:CLOAM1723"/>
<dbReference type="eggNOG" id="COG0367">
    <property type="taxonomic scope" value="Bacteria"/>
</dbReference>
<reference evidence="5 6" key="1">
    <citation type="journal article" date="2008" name="J. Bacteriol.">
        <title>'Candidatus Cloacamonas acidaminovorans': genome sequence reconstruction provides a first glimpse of a new bacterial division.</title>
        <authorList>
            <person name="Pelletier E."/>
            <person name="Kreimeyer A."/>
            <person name="Bocs S."/>
            <person name="Rouy Z."/>
            <person name="Gyapay G."/>
            <person name="Chouari R."/>
            <person name="Riviere D."/>
            <person name="Ganesan A."/>
            <person name="Daegelen P."/>
            <person name="Sghir A."/>
            <person name="Cohen G.N."/>
            <person name="Medigue C."/>
            <person name="Weissenbach J."/>
            <person name="Le Paslier D."/>
        </authorList>
    </citation>
    <scope>NUCLEOTIDE SEQUENCE [LARGE SCALE GENOMIC DNA]</scope>
    <source>
        <strain evidence="6">Evry</strain>
    </source>
</reference>
<dbReference type="HOGENOM" id="CLU_460579_0_0_0"/>
<dbReference type="STRING" id="459349.CLOAM1723"/>
<sequence length="592" mass="68637">MPGINCLISAQGITQQTQNTIDNYLQRLEAIFPHLQFTKLIPCREVLISISQHRGYRVYTEKYRGWQIFHELQDNSFLTQAFQDILEQAEISQNPLSNMQNRWNSELKEINASFFLFAVNPELHKIILANDALARLPIYYTKQKEYFLLGRDISFVKAISNQLTLDPLFLALYLSLTYVPARGTFYREIDTLAGGTLGVYDWLNDELQISSRQELRFIEPLFGRSHKKWLAELVETFTAICVSYRTELPKVVSLSGGMDSRCVAGALQSKNIDFTPISFLDANQDAQDDVLIAVQTAELLKKTHRVLQLSPCAPEHYEKLFSLKAGLNYFSVAMFLQYLEMILALYPESALFLTGDGGDKVMRYLLPDKQLTDEKQWLNYWYSQNAVFSPKASAELFGIQQKAMEEYLLNHISTYPTKDYNYKYAFALLAERSARWAFEGEDRNRYYFRSETPFLDYQFFRLAMQIPMEQKKDNLLYYSFLSALSPALAKLRYAHHQWSPAKMRNPFYRYLVNKTRNFRIQYRQPQGKINSQPKFAEQEYLITRILKQSENPLLQDLMPGAKNILNLPALQKLSSNQLGTLYTCVSVITGIV</sequence>
<dbReference type="InterPro" id="IPR014729">
    <property type="entry name" value="Rossmann-like_a/b/a_fold"/>
</dbReference>
<accession>B0VJA5</accession>
<dbReference type="AlphaFoldDB" id="B0VJA5"/>
<dbReference type="SUPFAM" id="SSF52402">
    <property type="entry name" value="Adenine nucleotide alpha hydrolases-like"/>
    <property type="match status" value="1"/>
</dbReference>